<dbReference type="EMBL" id="BONF01000026">
    <property type="protein sequence ID" value="GIF82979.1"/>
    <property type="molecule type" value="Genomic_DNA"/>
</dbReference>
<sequence>MISTLLALIALCMLALAATAVRLRRAAPLGAPLVAVICAGLAYDCAAIAIGPAFGFGPALHAVNEPRYWIHALLTPLMILAVMDVAGRAGVTSLTRRLVRIGLAALTAVLVALGVSADILRLRLEPETYADTLRYVNTATEGPPVPAIVTILVLIGIGAALWRRAGIAWLCLGSVTMFVAAAAGFAHFWIGNLGELVLQCGIAATLTAVATRTPATTPAPQPAPETA</sequence>
<dbReference type="Proteomes" id="UP000601223">
    <property type="component" value="Unassembled WGS sequence"/>
</dbReference>
<evidence type="ECO:0000313" key="4">
    <source>
        <dbReference type="Proteomes" id="UP000601223"/>
    </source>
</evidence>
<proteinExistence type="predicted"/>
<dbReference type="AlphaFoldDB" id="A0A8J3JI10"/>
<gene>
    <name evidence="3" type="ORF">Cba03nite_43280</name>
</gene>
<evidence type="ECO:0008006" key="5">
    <source>
        <dbReference type="Google" id="ProtNLM"/>
    </source>
</evidence>
<dbReference type="RefSeq" id="WP_203749073.1">
    <property type="nucleotide sequence ID" value="NZ_BONF01000026.1"/>
</dbReference>
<comment type="caution">
    <text evidence="3">The sequence shown here is derived from an EMBL/GenBank/DDBJ whole genome shotgun (WGS) entry which is preliminary data.</text>
</comment>
<keyword evidence="1" id="KW-0812">Transmembrane</keyword>
<protein>
    <recommendedName>
        <fullName evidence="5">DUF998 domain-containing protein</fullName>
    </recommendedName>
</protein>
<organism evidence="3 4">
    <name type="scientific">Catellatospora bangladeshensis</name>
    <dbReference type="NCBI Taxonomy" id="310355"/>
    <lineage>
        <taxon>Bacteria</taxon>
        <taxon>Bacillati</taxon>
        <taxon>Actinomycetota</taxon>
        <taxon>Actinomycetes</taxon>
        <taxon>Micromonosporales</taxon>
        <taxon>Micromonosporaceae</taxon>
        <taxon>Catellatospora</taxon>
    </lineage>
</organism>
<name>A0A8J3JI10_9ACTN</name>
<evidence type="ECO:0000313" key="3">
    <source>
        <dbReference type="EMBL" id="GIF82979.1"/>
    </source>
</evidence>
<accession>A0A8J3JI10</accession>
<keyword evidence="1" id="KW-0472">Membrane</keyword>
<reference evidence="3 4" key="1">
    <citation type="submission" date="2021-01" db="EMBL/GenBank/DDBJ databases">
        <title>Whole genome shotgun sequence of Catellatospora bangladeshensis NBRC 107357.</title>
        <authorList>
            <person name="Komaki H."/>
            <person name="Tamura T."/>
        </authorList>
    </citation>
    <scope>NUCLEOTIDE SEQUENCE [LARGE SCALE GENOMIC DNA]</scope>
    <source>
        <strain evidence="3 4">NBRC 107357</strain>
    </source>
</reference>
<feature type="transmembrane region" description="Helical" evidence="1">
    <location>
        <begin position="68"/>
        <end position="86"/>
    </location>
</feature>
<feature type="signal peptide" evidence="2">
    <location>
        <begin position="1"/>
        <end position="17"/>
    </location>
</feature>
<keyword evidence="1" id="KW-1133">Transmembrane helix</keyword>
<evidence type="ECO:0000256" key="1">
    <source>
        <dbReference type="SAM" id="Phobius"/>
    </source>
</evidence>
<feature type="chain" id="PRO_5038605322" description="DUF998 domain-containing protein" evidence="2">
    <location>
        <begin position="18"/>
        <end position="227"/>
    </location>
</feature>
<evidence type="ECO:0000256" key="2">
    <source>
        <dbReference type="SAM" id="SignalP"/>
    </source>
</evidence>
<keyword evidence="4" id="KW-1185">Reference proteome</keyword>
<keyword evidence="2" id="KW-0732">Signal</keyword>
<feature type="transmembrane region" description="Helical" evidence="1">
    <location>
        <begin position="98"/>
        <end position="124"/>
    </location>
</feature>
<feature type="transmembrane region" description="Helical" evidence="1">
    <location>
        <begin position="144"/>
        <end position="162"/>
    </location>
</feature>
<feature type="transmembrane region" description="Helical" evidence="1">
    <location>
        <begin position="169"/>
        <end position="190"/>
    </location>
</feature>